<dbReference type="SUPFAM" id="SSF52507">
    <property type="entry name" value="Homo-oligomeric flavin-containing Cys decarboxylases, HFCD"/>
    <property type="match status" value="1"/>
</dbReference>
<comment type="pathway">
    <text evidence="3 4">Cofactor biosynthesis; coenzyme A biosynthesis; CoA from (R)-pantothenate: step 3/5.</text>
</comment>
<keyword evidence="3 4" id="KW-0436">Ligase</keyword>
<dbReference type="InterPro" id="IPR003382">
    <property type="entry name" value="Flavoprotein"/>
</dbReference>
<dbReference type="PANTHER" id="PTHR14359">
    <property type="entry name" value="HOMO-OLIGOMERIC FLAVIN CONTAINING CYS DECARBOXYLASE FAMILY"/>
    <property type="match status" value="1"/>
</dbReference>
<comment type="similarity">
    <text evidence="3 4">In the N-terminal section; belongs to the HFCD (homo-oligomeric flavin containing Cys decarboxylase) superfamily.</text>
</comment>
<dbReference type="InterPro" id="IPR035929">
    <property type="entry name" value="CoaB-like_sf"/>
</dbReference>
<dbReference type="InterPro" id="IPR005252">
    <property type="entry name" value="CoaBC"/>
</dbReference>
<dbReference type="PANTHER" id="PTHR14359:SF6">
    <property type="entry name" value="PHOSPHOPANTOTHENOYLCYSTEINE DECARBOXYLASE"/>
    <property type="match status" value="1"/>
</dbReference>
<evidence type="ECO:0000256" key="4">
    <source>
        <dbReference type="RuleBase" id="RU364078"/>
    </source>
</evidence>
<evidence type="ECO:0000313" key="8">
    <source>
        <dbReference type="Proteomes" id="UP001307608"/>
    </source>
</evidence>
<dbReference type="EMBL" id="AP027271">
    <property type="protein sequence ID" value="BDX01630.1"/>
    <property type="molecule type" value="Genomic_DNA"/>
</dbReference>
<dbReference type="Gene3D" id="3.40.50.10300">
    <property type="entry name" value="CoaB-like"/>
    <property type="match status" value="1"/>
</dbReference>
<dbReference type="Gene3D" id="3.40.50.1950">
    <property type="entry name" value="Flavin prenyltransferase-like"/>
    <property type="match status" value="1"/>
</dbReference>
<keyword evidence="2 3" id="KW-0456">Lyase</keyword>
<comment type="pathway">
    <text evidence="3 4">Cofactor biosynthesis; coenzyme A biosynthesis; CoA from (R)-pantothenate: step 2/5.</text>
</comment>
<accession>A0ABM8FC67</accession>
<comment type="catalytic activity">
    <reaction evidence="3 4">
        <text>(R)-4'-phosphopantothenate + L-cysteine + CTP = N-[(R)-4-phosphopantothenoyl]-L-cysteine + CMP + diphosphate + H(+)</text>
        <dbReference type="Rhea" id="RHEA:19397"/>
        <dbReference type="ChEBI" id="CHEBI:10986"/>
        <dbReference type="ChEBI" id="CHEBI:15378"/>
        <dbReference type="ChEBI" id="CHEBI:33019"/>
        <dbReference type="ChEBI" id="CHEBI:35235"/>
        <dbReference type="ChEBI" id="CHEBI:37563"/>
        <dbReference type="ChEBI" id="CHEBI:59458"/>
        <dbReference type="ChEBI" id="CHEBI:60377"/>
        <dbReference type="EC" id="6.3.2.5"/>
    </reaction>
</comment>
<dbReference type="Proteomes" id="UP001307608">
    <property type="component" value="Chromosome"/>
</dbReference>
<sequence>MLTLSITDRIEKFFMSNLVQKRILLGITGGIAAYKSIELIRLLTKVGAEVQIVLTEGAKAFVTEMTLQAISGHPVRSTLLDPNAEAGMGHIELAKWADLIVIAPASADFMARYAQGMANDLLSTLCLATESPVLLAPAMNQAMWRHPATQANAKLLAERGALSIGPADGAQACGDIGPGRMSEPGDIFNAIAAHFDRCLIKQDLTGQHWVITAGPTMEAIDPVRYISNHSSGKMGYALASAAMARGATVTLISGPVQITAPAGANMIAVKSADDMLAACQQSMATPADVFIGAAAVADFKMKTANDQKMKKQSDTDEVTLTLVKNPDIIATLAEQKRAKIIIGFAAETQNVMEYAKGKLARKGLDMIIANDVSRSDIGFNQDENQVTVITKESIWSPDKAAKHELAIQLVECIHQHAVSRRH</sequence>
<dbReference type="HAMAP" id="MF_02225">
    <property type="entry name" value="CoaBC"/>
    <property type="match status" value="1"/>
</dbReference>
<dbReference type="EC" id="4.1.1.36" evidence="3"/>
<comment type="cofactor">
    <cofactor evidence="3">
        <name>FMN</name>
        <dbReference type="ChEBI" id="CHEBI:58210"/>
    </cofactor>
    <text evidence="3">Binds 1 FMN per subunit.</text>
</comment>
<dbReference type="EC" id="6.3.2.5" evidence="3"/>
<keyword evidence="3" id="KW-0511">Multifunctional enzyme</keyword>
<feature type="region of interest" description="Phosphopantothenate--cysteine ligase" evidence="3">
    <location>
        <begin position="209"/>
        <end position="422"/>
    </location>
</feature>
<keyword evidence="3 4" id="KW-0285">Flavoprotein</keyword>
<comment type="caution">
    <text evidence="3">Lacks conserved residue(s) required for the propagation of feature annotation.</text>
</comment>
<comment type="catalytic activity">
    <reaction evidence="3 4">
        <text>N-[(R)-4-phosphopantothenoyl]-L-cysteine + H(+) = (R)-4'-phosphopantetheine + CO2</text>
        <dbReference type="Rhea" id="RHEA:16793"/>
        <dbReference type="ChEBI" id="CHEBI:15378"/>
        <dbReference type="ChEBI" id="CHEBI:16526"/>
        <dbReference type="ChEBI" id="CHEBI:59458"/>
        <dbReference type="ChEBI" id="CHEBI:61723"/>
        <dbReference type="EC" id="4.1.1.36"/>
    </reaction>
</comment>
<keyword evidence="1 3" id="KW-0210">Decarboxylase</keyword>
<comment type="cofactor">
    <cofactor evidence="3">
        <name>Mg(2+)</name>
        <dbReference type="ChEBI" id="CHEBI:18420"/>
    </cofactor>
</comment>
<proteinExistence type="inferred from homology"/>
<evidence type="ECO:0000259" key="6">
    <source>
        <dbReference type="Pfam" id="PF04127"/>
    </source>
</evidence>
<gene>
    <name evidence="7" type="primary">coaC</name>
    <name evidence="3" type="synonym">coaBC</name>
    <name evidence="7" type="ORF">MACH16_03780</name>
</gene>
<reference evidence="7 8" key="1">
    <citation type="submission" date="2023-01" db="EMBL/GenBank/DDBJ databases">
        <title>Complete genome sequence of Marinomonas pontica strain 200518_36.</title>
        <authorList>
            <person name="Ueki S."/>
            <person name="Gajardo G."/>
            <person name="Maruyama F."/>
        </authorList>
    </citation>
    <scope>NUCLEOTIDE SEQUENCE [LARGE SCALE GENOMIC DNA]</scope>
    <source>
        <strain evidence="7 8">200518_36</strain>
    </source>
</reference>
<keyword evidence="3" id="KW-0460">Magnesium</keyword>
<dbReference type="InterPro" id="IPR007085">
    <property type="entry name" value="DNA/pantothenate-metab_flavo_C"/>
</dbReference>
<keyword evidence="3 4" id="KW-0288">FMN</keyword>
<feature type="binding site" evidence="3">
    <location>
        <position position="308"/>
    </location>
    <ligand>
        <name>CTP</name>
        <dbReference type="ChEBI" id="CHEBI:37563"/>
    </ligand>
</feature>
<evidence type="ECO:0000313" key="7">
    <source>
        <dbReference type="EMBL" id="BDX01630.1"/>
    </source>
</evidence>
<feature type="binding site" evidence="3">
    <location>
        <begin position="326"/>
        <end position="329"/>
    </location>
    <ligand>
        <name>CTP</name>
        <dbReference type="ChEBI" id="CHEBI:37563"/>
    </ligand>
</feature>
<feature type="active site" description="Proton donor" evidence="3">
    <location>
        <position position="173"/>
    </location>
</feature>
<keyword evidence="8" id="KW-1185">Reference proteome</keyword>
<organism evidence="7 8">
    <name type="scientific">Marinomonas pontica</name>
    <dbReference type="NCBI Taxonomy" id="264739"/>
    <lineage>
        <taxon>Bacteria</taxon>
        <taxon>Pseudomonadati</taxon>
        <taxon>Pseudomonadota</taxon>
        <taxon>Gammaproteobacteria</taxon>
        <taxon>Oceanospirillales</taxon>
        <taxon>Oceanospirillaceae</taxon>
        <taxon>Marinomonas</taxon>
    </lineage>
</organism>
<feature type="domain" description="DNA/pantothenate metabolism flavoprotein C-terminal" evidence="6">
    <location>
        <begin position="204"/>
        <end position="415"/>
    </location>
</feature>
<feature type="region of interest" description="Phosphopantothenoylcysteine decarboxylase" evidence="3">
    <location>
        <begin position="1"/>
        <end position="208"/>
    </location>
</feature>
<comment type="similarity">
    <text evidence="3 4">In the C-terminal section; belongs to the PPC synthetase family.</text>
</comment>
<feature type="binding site" evidence="3">
    <location>
        <position position="358"/>
    </location>
    <ligand>
        <name>CTP</name>
        <dbReference type="ChEBI" id="CHEBI:37563"/>
    </ligand>
</feature>
<feature type="binding site" evidence="3">
    <location>
        <position position="362"/>
    </location>
    <ligand>
        <name>CTP</name>
        <dbReference type="ChEBI" id="CHEBI:37563"/>
    </ligand>
</feature>
<feature type="binding site" evidence="3">
    <location>
        <position position="298"/>
    </location>
    <ligand>
        <name>CTP</name>
        <dbReference type="ChEBI" id="CHEBI:37563"/>
    </ligand>
</feature>
<dbReference type="InterPro" id="IPR036551">
    <property type="entry name" value="Flavin_trans-like"/>
</dbReference>
<evidence type="ECO:0000256" key="1">
    <source>
        <dbReference type="ARBA" id="ARBA00022793"/>
    </source>
</evidence>
<keyword evidence="3" id="KW-0479">Metal-binding</keyword>
<evidence type="ECO:0000256" key="2">
    <source>
        <dbReference type="ARBA" id="ARBA00023239"/>
    </source>
</evidence>
<feature type="domain" description="Flavoprotein" evidence="5">
    <location>
        <begin position="21"/>
        <end position="193"/>
    </location>
</feature>
<comment type="function">
    <text evidence="3">Catalyzes two sequential steps in the biosynthesis of coenzyme A. In the first step cysteine is conjugated to 4'-phosphopantothenate to form 4-phosphopantothenoylcysteine. In the second step the latter compound is decarboxylated to form 4'-phosphopantotheine.</text>
</comment>
<dbReference type="Pfam" id="PF02441">
    <property type="entry name" value="Flavoprotein"/>
    <property type="match status" value="1"/>
</dbReference>
<evidence type="ECO:0000256" key="3">
    <source>
        <dbReference type="HAMAP-Rule" id="MF_02225"/>
    </source>
</evidence>
<dbReference type="NCBIfam" id="TIGR00521">
    <property type="entry name" value="coaBC_dfp"/>
    <property type="match status" value="1"/>
</dbReference>
<feature type="binding site" evidence="3">
    <location>
        <position position="344"/>
    </location>
    <ligand>
        <name>CTP</name>
        <dbReference type="ChEBI" id="CHEBI:37563"/>
    </ligand>
</feature>
<comment type="function">
    <text evidence="4">Catalyzes two steps in the biosynthesis of coenzyme A. In the first step cysteine is conjugated to 4'-phosphopantothenate to form 4-phosphopantothenoylcysteine, in the latter compound is decarboxylated to form 4'-phosphopantotheine.</text>
</comment>
<name>A0ABM8FC67_9GAMM</name>
<evidence type="ECO:0000259" key="5">
    <source>
        <dbReference type="Pfam" id="PF02441"/>
    </source>
</evidence>
<dbReference type="Pfam" id="PF04127">
    <property type="entry name" value="DFP"/>
    <property type="match status" value="1"/>
</dbReference>
<dbReference type="SUPFAM" id="SSF102645">
    <property type="entry name" value="CoaB-like"/>
    <property type="match status" value="1"/>
</dbReference>
<protein>
    <recommendedName>
        <fullName evidence="3">Coenzyme A biosynthesis bifunctional protein CoaBC</fullName>
    </recommendedName>
    <alternativeName>
        <fullName evidence="3">DNA/pantothenate metabolism flavoprotein</fullName>
    </alternativeName>
    <alternativeName>
        <fullName evidence="3">Phosphopantothenoylcysteine synthetase/decarboxylase</fullName>
        <shortName evidence="3">PPCS-PPCDC</shortName>
    </alternativeName>
    <domain>
        <recommendedName>
            <fullName evidence="3">Phosphopantothenoylcysteine decarboxylase</fullName>
            <shortName evidence="3">PPC decarboxylase</shortName>
            <shortName evidence="3">PPC-DC</shortName>
            <ecNumber evidence="3">4.1.1.36</ecNumber>
        </recommendedName>
        <alternativeName>
            <fullName evidence="3">CoaC</fullName>
        </alternativeName>
    </domain>
    <domain>
        <recommendedName>
            <fullName evidence="3">Phosphopantothenate--cysteine ligase</fullName>
            <ecNumber evidence="3">6.3.2.5</ecNumber>
        </recommendedName>
        <alternativeName>
            <fullName evidence="3">CoaB</fullName>
        </alternativeName>
        <alternativeName>
            <fullName evidence="3">Phosphopantothenoylcysteine synthetase</fullName>
            <shortName evidence="3">PPC synthetase</shortName>
            <shortName evidence="3">PPC-S</shortName>
        </alternativeName>
    </domain>
</protein>